<evidence type="ECO:0000256" key="1">
    <source>
        <dbReference type="ARBA" id="ARBA00022692"/>
    </source>
</evidence>
<organism evidence="6 7">
    <name type="scientific">Serratia marcescens</name>
    <dbReference type="NCBI Taxonomy" id="615"/>
    <lineage>
        <taxon>Bacteria</taxon>
        <taxon>Pseudomonadati</taxon>
        <taxon>Pseudomonadota</taxon>
        <taxon>Gammaproteobacteria</taxon>
        <taxon>Enterobacterales</taxon>
        <taxon>Yersiniaceae</taxon>
        <taxon>Serratia</taxon>
    </lineage>
</organism>
<feature type="transmembrane region" description="Helical" evidence="4">
    <location>
        <begin position="109"/>
        <end position="129"/>
    </location>
</feature>
<evidence type="ECO:0000256" key="3">
    <source>
        <dbReference type="ARBA" id="ARBA00023136"/>
    </source>
</evidence>
<dbReference type="InterPro" id="IPR036259">
    <property type="entry name" value="MFS_trans_sf"/>
</dbReference>
<evidence type="ECO:0000313" key="7">
    <source>
        <dbReference type="Proteomes" id="UP000254765"/>
    </source>
</evidence>
<keyword evidence="2 4" id="KW-1133">Transmembrane helix</keyword>
<evidence type="ECO:0000256" key="2">
    <source>
        <dbReference type="ARBA" id="ARBA00022989"/>
    </source>
</evidence>
<keyword evidence="3 4" id="KW-0472">Membrane</keyword>
<dbReference type="AlphaFoldDB" id="A0A379Z376"/>
<dbReference type="Proteomes" id="UP000254765">
    <property type="component" value="Unassembled WGS sequence"/>
</dbReference>
<dbReference type="InterPro" id="IPR020846">
    <property type="entry name" value="MFS_dom"/>
</dbReference>
<feature type="transmembrane region" description="Helical" evidence="4">
    <location>
        <begin position="43"/>
        <end position="71"/>
    </location>
</feature>
<name>A0A379Z376_SERMA</name>
<feature type="transmembrane region" description="Helical" evidence="4">
    <location>
        <begin position="83"/>
        <end position="103"/>
    </location>
</feature>
<protein>
    <submittedName>
        <fullName evidence="6">Sulfonamide resistance protein</fullName>
    </submittedName>
</protein>
<proteinExistence type="predicted"/>
<evidence type="ECO:0000256" key="4">
    <source>
        <dbReference type="SAM" id="Phobius"/>
    </source>
</evidence>
<evidence type="ECO:0000313" key="6">
    <source>
        <dbReference type="EMBL" id="SUI53814.1"/>
    </source>
</evidence>
<dbReference type="GO" id="GO:0022857">
    <property type="term" value="F:transmembrane transporter activity"/>
    <property type="evidence" value="ECO:0007669"/>
    <property type="project" value="InterPro"/>
</dbReference>
<feature type="domain" description="Major facilitator superfamily (MFS) profile" evidence="5">
    <location>
        <begin position="1"/>
        <end position="131"/>
    </location>
</feature>
<gene>
    <name evidence="6" type="primary">bcr_2</name>
    <name evidence="6" type="ORF">NCTC10211_02933</name>
</gene>
<sequence>MFLTTLINSRNVRRFGAVKMFKLGLLVQLAMGLWLMAVSTVGLGFWALVIGVAVYLGCIAMISSNAMAVILDDFPHMAGTASSLAGTLRFSIGALVGAVLSMAPGKSAWPMVTSMALCSIVAVLFYVYASRPRDRAA</sequence>
<dbReference type="Gene3D" id="1.20.1720.10">
    <property type="entry name" value="Multidrug resistance protein D"/>
    <property type="match status" value="1"/>
</dbReference>
<dbReference type="PROSITE" id="PS50850">
    <property type="entry name" value="MFS"/>
    <property type="match status" value="1"/>
</dbReference>
<reference evidence="6 7" key="1">
    <citation type="submission" date="2018-06" db="EMBL/GenBank/DDBJ databases">
        <authorList>
            <consortium name="Pathogen Informatics"/>
            <person name="Doyle S."/>
        </authorList>
    </citation>
    <scope>NUCLEOTIDE SEQUENCE [LARGE SCALE GENOMIC DNA]</scope>
    <source>
        <strain evidence="6 7">NCTC10211</strain>
    </source>
</reference>
<keyword evidence="1 4" id="KW-0812">Transmembrane</keyword>
<feature type="transmembrane region" description="Helical" evidence="4">
    <location>
        <begin position="20"/>
        <end position="37"/>
    </location>
</feature>
<evidence type="ECO:0000259" key="5">
    <source>
        <dbReference type="PROSITE" id="PS50850"/>
    </source>
</evidence>
<dbReference type="SUPFAM" id="SSF103473">
    <property type="entry name" value="MFS general substrate transporter"/>
    <property type="match status" value="1"/>
</dbReference>
<accession>A0A379Z376</accession>
<dbReference type="EMBL" id="UGYK01000002">
    <property type="protein sequence ID" value="SUI53814.1"/>
    <property type="molecule type" value="Genomic_DNA"/>
</dbReference>